<evidence type="ECO:0000313" key="2">
    <source>
        <dbReference type="EMBL" id="THU05404.1"/>
    </source>
</evidence>
<keyword evidence="1" id="KW-0732">Signal</keyword>
<dbReference type="AlphaFoldDB" id="A0A4S8FFX3"/>
<dbReference type="RefSeq" id="WP_136572113.1">
    <property type="nucleotide sequence ID" value="NZ_STFG01000001.1"/>
</dbReference>
<protein>
    <recommendedName>
        <fullName evidence="4">Glycoside hydrolase family 42 N-terminal domain-containing protein</fullName>
    </recommendedName>
</protein>
<accession>A0A4S8FFX3</accession>
<feature type="signal peptide" evidence="1">
    <location>
        <begin position="1"/>
        <end position="26"/>
    </location>
</feature>
<gene>
    <name evidence="2" type="ORF">E9531_02370</name>
</gene>
<name>A0A4S8FFX3_9BURK</name>
<evidence type="ECO:0000256" key="1">
    <source>
        <dbReference type="SAM" id="SignalP"/>
    </source>
</evidence>
<dbReference type="OrthoDB" id="8790280at2"/>
<dbReference type="Gene3D" id="3.20.20.80">
    <property type="entry name" value="Glycosidases"/>
    <property type="match status" value="1"/>
</dbReference>
<organism evidence="2 3">
    <name type="scientific">Lampropedia puyangensis</name>
    <dbReference type="NCBI Taxonomy" id="1330072"/>
    <lineage>
        <taxon>Bacteria</taxon>
        <taxon>Pseudomonadati</taxon>
        <taxon>Pseudomonadota</taxon>
        <taxon>Betaproteobacteria</taxon>
        <taxon>Burkholderiales</taxon>
        <taxon>Comamonadaceae</taxon>
        <taxon>Lampropedia</taxon>
    </lineage>
</organism>
<dbReference type="Proteomes" id="UP000308917">
    <property type="component" value="Unassembled WGS sequence"/>
</dbReference>
<keyword evidence="3" id="KW-1185">Reference proteome</keyword>
<evidence type="ECO:0008006" key="4">
    <source>
        <dbReference type="Google" id="ProtNLM"/>
    </source>
</evidence>
<sequence>MQRQTMLGYACALMLLVTATALCFDAASVRQAPKLFLAPMVEVTDSCILPGNANAQVPASLESVCTKAINASAAALIAQTLAQLPDPAHSRQAQHRYELGYTLAIPLLQLYAQDEAGQWRLQQDRINRFVRTLRDSSQQAIVYLFATHFSAHAAIEKDLAQDDANLAQTSTGPIAPSDYLGSPLYAWSVARTDNPITLYRREAMKAVINTICESGEATIEKVRGMSLLGEVHQLFPNFATGTGFTEPYRITDYSQASIGQWHAYLQSRFGTLARFNRAIAANITHWDEIDAPRSDILTLPRQQWEARRTEHIDAYSHGLIPVGGWAFTANVQTHAQSRILVYVDGEAVARLPINQGRQDVLDARPDFGDRSVGWQTFLDYSQWSNGPHTVQVYLQAPGQTLQLLISKTLQVNTGIAPTSTQKTIRWPHSIAASKDWAFYVDLPREDRPYLFNPLASIWHAFRQEQVNRYLRSFSNVLDGTCLAQNPLYLHQIIPHTNPGWDPQKFAIQRTLQAQTKLRLGVSLYGESSMSEAFLNDLNAQGQHQYGVTEFHPLKPLSPQELERTLEQHRRAGASFFSFFMEPVWENKEIERAANPFSLSPKNPFKGSDKTYESLRDVLRQ</sequence>
<feature type="chain" id="PRO_5020963989" description="Glycoside hydrolase family 42 N-terminal domain-containing protein" evidence="1">
    <location>
        <begin position="27"/>
        <end position="620"/>
    </location>
</feature>
<dbReference type="EMBL" id="STFG01000001">
    <property type="protein sequence ID" value="THU05404.1"/>
    <property type="molecule type" value="Genomic_DNA"/>
</dbReference>
<evidence type="ECO:0000313" key="3">
    <source>
        <dbReference type="Proteomes" id="UP000308917"/>
    </source>
</evidence>
<proteinExistence type="predicted"/>
<reference evidence="2 3" key="1">
    <citation type="journal article" date="2015" name="Antonie Van Leeuwenhoek">
        <title>Lampropedia puyangensis sp. nov., isolated from symptomatic bark of Populus ? euramericana canker and emended description of Lampropedia hyalina (Ehrenberg 1832) Lee et al. 2004.</title>
        <authorList>
            <person name="Li Y."/>
            <person name="Wang T."/>
            <person name="Piao C.G."/>
            <person name="Wang L.F."/>
            <person name="Tian G.Z."/>
            <person name="Zhu T.H."/>
            <person name="Guo M.W."/>
        </authorList>
    </citation>
    <scope>NUCLEOTIDE SEQUENCE [LARGE SCALE GENOMIC DNA]</scope>
    <source>
        <strain evidence="2 3">2-bin</strain>
    </source>
</reference>
<comment type="caution">
    <text evidence="2">The sequence shown here is derived from an EMBL/GenBank/DDBJ whole genome shotgun (WGS) entry which is preliminary data.</text>
</comment>